<dbReference type="PANTHER" id="PTHR33099">
    <property type="entry name" value="FE2OG DIOXYGENASE DOMAIN-CONTAINING PROTEIN"/>
    <property type="match status" value="1"/>
</dbReference>
<dbReference type="GO" id="GO:0046872">
    <property type="term" value="F:metal ion binding"/>
    <property type="evidence" value="ECO:0007669"/>
    <property type="project" value="UniProtKB-KW"/>
</dbReference>
<comment type="similarity">
    <text evidence="1">Belongs to the iron/ascorbate-dependent oxidoreductase family.</text>
</comment>
<proteinExistence type="inferred from homology"/>
<accession>Q6VUC3</accession>
<protein>
    <recommendedName>
        <fullName evidence="3">Fe2OG dioxygenase domain-containing protein</fullName>
    </recommendedName>
</protein>
<dbReference type="EMBL" id="AY326437">
    <property type="protein sequence ID" value="AAQ91616.1"/>
    <property type="molecule type" value="Genomic_DNA"/>
</dbReference>
<keyword evidence="1" id="KW-0560">Oxidoreductase</keyword>
<dbReference type="Pfam" id="PF13640">
    <property type="entry name" value="2OG-FeII_Oxy_3"/>
    <property type="match status" value="1"/>
</dbReference>
<keyword evidence="1" id="KW-0479">Metal-binding</keyword>
<feature type="compositionally biased region" description="Acidic residues" evidence="2">
    <location>
        <begin position="440"/>
        <end position="449"/>
    </location>
</feature>
<dbReference type="PROSITE" id="PS51471">
    <property type="entry name" value="FE2OG_OXY"/>
    <property type="match status" value="1"/>
</dbReference>
<dbReference type="GO" id="GO:0016491">
    <property type="term" value="F:oxidoreductase activity"/>
    <property type="evidence" value="ECO:0007669"/>
    <property type="project" value="UniProtKB-KW"/>
</dbReference>
<feature type="domain" description="Fe2OG dioxygenase" evidence="3">
    <location>
        <begin position="153"/>
        <end position="251"/>
    </location>
</feature>
<feature type="region of interest" description="Disordered" evidence="2">
    <location>
        <begin position="440"/>
        <end position="463"/>
    </location>
</feature>
<dbReference type="InterPro" id="IPR044862">
    <property type="entry name" value="Pro_4_hyd_alph_FE2OG_OXY"/>
</dbReference>
<reference evidence="4" key="1">
    <citation type="journal article" date="2003" name="Eukaryot. Cell">
        <title>Bacterial catalase in the microsporidian Nosema locustae: implications for microsporidian metabolism and genome evolution.</title>
        <authorList>
            <person name="Fast N.M."/>
            <person name="Law J.S."/>
            <person name="Williams B.A."/>
            <person name="Keeling P.J."/>
        </authorList>
    </citation>
    <scope>NUCLEOTIDE SEQUENCE</scope>
</reference>
<evidence type="ECO:0000256" key="2">
    <source>
        <dbReference type="SAM" id="MobiDB-lite"/>
    </source>
</evidence>
<sequence length="463" mass="52873">MFGNGVRVAFCAGMIVQMSMVAERAWAGRSEDGHQEADAKTEFERIVEKCGTQQFCTGGRVKLGDDVSKLVYWRAGEESAPGTIDLHSWTDADLRRMKACATQSCFGKGPETVYDESVRKARELRGSEIATQYVPQNNAELYRKVRRLLGDRDFTVKLHKLGIYEEGGHFASHKDTVRGEGMVASLVVCLPFRFEGGVLSVTDKRGIRIDFEWGKAGEKEMDWACFFCDTDHEVSTVTRGTRLTLTYDVYLDKGSREDEKERVEEETGRRVDALASRELGGLLARLDGRKRYAYHPAQEYTIGCTGSWEEECVEESLECVLKGMDLRVYRALKKNGWCAKLLVMYPEVDMYGPEIDFDVDEYADDEVCMEEAIRDDDKKRLRRVNELVEVNSAQQKQMVVYEYKYYYGSTGNEAIEDKGMYYARTVLVFSRRAITLEEVEESEEEEDELCVMQSEQSPRAKDM</sequence>
<evidence type="ECO:0000256" key="1">
    <source>
        <dbReference type="RuleBase" id="RU003682"/>
    </source>
</evidence>
<dbReference type="Gene3D" id="2.60.120.620">
    <property type="entry name" value="q2cbj1_9rhob like domain"/>
    <property type="match status" value="1"/>
</dbReference>
<dbReference type="InterPro" id="IPR005123">
    <property type="entry name" value="Oxoglu/Fe-dep_dioxygenase_dom"/>
</dbReference>
<dbReference type="AlphaFoldDB" id="Q6VUC3"/>
<name>Q6VUC3_ANTLO</name>
<evidence type="ECO:0000259" key="3">
    <source>
        <dbReference type="PROSITE" id="PS51471"/>
    </source>
</evidence>
<organism evidence="4">
    <name type="scientific">Antonospora locustae</name>
    <name type="common">Microsporidian parasite</name>
    <name type="synonym">Nosema locustae</name>
    <dbReference type="NCBI Taxonomy" id="278021"/>
    <lineage>
        <taxon>Eukaryota</taxon>
        <taxon>Fungi</taxon>
        <taxon>Fungi incertae sedis</taxon>
        <taxon>Microsporidia</taxon>
        <taxon>Antonospora</taxon>
    </lineage>
</organism>
<keyword evidence="1" id="KW-0408">Iron</keyword>
<dbReference type="PANTHER" id="PTHR33099:SF11">
    <property type="entry name" value="FE2OG DIOXYGENASE DOMAIN-CONTAINING PROTEIN"/>
    <property type="match status" value="1"/>
</dbReference>
<evidence type="ECO:0000313" key="4">
    <source>
        <dbReference type="EMBL" id="AAQ91616.1"/>
    </source>
</evidence>